<dbReference type="PANTHER" id="PTHR23416:SF23">
    <property type="entry name" value="ACETYLTRANSFERASE C18B11.09C-RELATED"/>
    <property type="match status" value="1"/>
</dbReference>
<dbReference type="RefSeq" id="WP_343992523.1">
    <property type="nucleotide sequence ID" value="NZ_BAAALG010000004.1"/>
</dbReference>
<evidence type="ECO:0000313" key="3">
    <source>
        <dbReference type="EMBL" id="GAA1097298.1"/>
    </source>
</evidence>
<dbReference type="InterPro" id="IPR001451">
    <property type="entry name" value="Hexapep"/>
</dbReference>
<organism evidence="3 4">
    <name type="scientific">Nocardioides dubius</name>
    <dbReference type="NCBI Taxonomy" id="317019"/>
    <lineage>
        <taxon>Bacteria</taxon>
        <taxon>Bacillati</taxon>
        <taxon>Actinomycetota</taxon>
        <taxon>Actinomycetes</taxon>
        <taxon>Propionibacteriales</taxon>
        <taxon>Nocardioidaceae</taxon>
        <taxon>Nocardioides</taxon>
    </lineage>
</organism>
<dbReference type="Gene3D" id="2.160.10.10">
    <property type="entry name" value="Hexapeptide repeat proteins"/>
    <property type="match status" value="1"/>
</dbReference>
<sequence>MPWLRTLLNPPLRALLRGVEWVGEITPGTRAAARFAAFGEASNVGFPQATIFGERSIHVGSRTLIGRHCTLSVGYGPSAEVLPERGLVIGDRCVVGTRTTFTAHESIEVGDDVWFGQGVFVSDASHGYQDPDVPIGDQLGAHLPVRIGSGSWIGHGAMILPGTRIGRNVVVGAGSVVRGEIPDHAVVAGVPAKVIRYYEPGIGWVGKHADDVRPIVTANDLERLAAEMAAEAGEQTA</sequence>
<name>A0ABN1TQ99_9ACTN</name>
<keyword evidence="2" id="KW-0808">Transferase</keyword>
<dbReference type="EMBL" id="BAAALG010000004">
    <property type="protein sequence ID" value="GAA1097298.1"/>
    <property type="molecule type" value="Genomic_DNA"/>
</dbReference>
<proteinExistence type="inferred from homology"/>
<protein>
    <submittedName>
        <fullName evidence="3">Acyltransferase</fullName>
    </submittedName>
</protein>
<evidence type="ECO:0000313" key="4">
    <source>
        <dbReference type="Proteomes" id="UP001501581"/>
    </source>
</evidence>
<dbReference type="Pfam" id="PF14602">
    <property type="entry name" value="Hexapep_2"/>
    <property type="match status" value="1"/>
</dbReference>
<accession>A0ABN1TQ99</accession>
<gene>
    <name evidence="3" type="ORF">GCM10009668_12850</name>
</gene>
<dbReference type="GO" id="GO:0016746">
    <property type="term" value="F:acyltransferase activity"/>
    <property type="evidence" value="ECO:0007669"/>
    <property type="project" value="UniProtKB-KW"/>
</dbReference>
<dbReference type="SUPFAM" id="SSF51161">
    <property type="entry name" value="Trimeric LpxA-like enzymes"/>
    <property type="match status" value="1"/>
</dbReference>
<dbReference type="InterPro" id="IPR011004">
    <property type="entry name" value="Trimer_LpxA-like_sf"/>
</dbReference>
<dbReference type="PANTHER" id="PTHR23416">
    <property type="entry name" value="SIALIC ACID SYNTHASE-RELATED"/>
    <property type="match status" value="1"/>
</dbReference>
<evidence type="ECO:0000256" key="2">
    <source>
        <dbReference type="ARBA" id="ARBA00022679"/>
    </source>
</evidence>
<evidence type="ECO:0000256" key="1">
    <source>
        <dbReference type="ARBA" id="ARBA00007274"/>
    </source>
</evidence>
<dbReference type="Pfam" id="PF00132">
    <property type="entry name" value="Hexapep"/>
    <property type="match status" value="1"/>
</dbReference>
<keyword evidence="3" id="KW-0012">Acyltransferase</keyword>
<dbReference type="InterPro" id="IPR051159">
    <property type="entry name" value="Hexapeptide_acetyltransf"/>
</dbReference>
<comment type="caution">
    <text evidence="3">The sequence shown here is derived from an EMBL/GenBank/DDBJ whole genome shotgun (WGS) entry which is preliminary data.</text>
</comment>
<comment type="similarity">
    <text evidence="1">Belongs to the transferase hexapeptide repeat family.</text>
</comment>
<keyword evidence="4" id="KW-1185">Reference proteome</keyword>
<dbReference type="Proteomes" id="UP001501581">
    <property type="component" value="Unassembled WGS sequence"/>
</dbReference>
<reference evidence="3 4" key="1">
    <citation type="journal article" date="2019" name="Int. J. Syst. Evol. Microbiol.">
        <title>The Global Catalogue of Microorganisms (GCM) 10K type strain sequencing project: providing services to taxonomists for standard genome sequencing and annotation.</title>
        <authorList>
            <consortium name="The Broad Institute Genomics Platform"/>
            <consortium name="The Broad Institute Genome Sequencing Center for Infectious Disease"/>
            <person name="Wu L."/>
            <person name="Ma J."/>
        </authorList>
    </citation>
    <scope>NUCLEOTIDE SEQUENCE [LARGE SCALE GENOMIC DNA]</scope>
    <source>
        <strain evidence="3 4">JCM 13008</strain>
    </source>
</reference>
<dbReference type="CDD" id="cd04647">
    <property type="entry name" value="LbH_MAT_like"/>
    <property type="match status" value="1"/>
</dbReference>